<evidence type="ECO:0000256" key="1">
    <source>
        <dbReference type="SAM" id="MobiDB-lite"/>
    </source>
</evidence>
<feature type="region of interest" description="Disordered" evidence="1">
    <location>
        <begin position="123"/>
        <end position="151"/>
    </location>
</feature>
<accession>A0AAV7J257</accession>
<proteinExistence type="predicted"/>
<dbReference type="Proteomes" id="UP000826195">
    <property type="component" value="Unassembled WGS sequence"/>
</dbReference>
<reference evidence="2 3" key="1">
    <citation type="journal article" date="2021" name="J. Hered.">
        <title>A chromosome-level genome assembly of the parasitoid wasp, Cotesia glomerata (Hymenoptera: Braconidae).</title>
        <authorList>
            <person name="Pinto B.J."/>
            <person name="Weis J.J."/>
            <person name="Gamble T."/>
            <person name="Ode P.J."/>
            <person name="Paul R."/>
            <person name="Zaspel J.M."/>
        </authorList>
    </citation>
    <scope>NUCLEOTIDE SEQUENCE [LARGE SCALE GENOMIC DNA]</scope>
    <source>
        <strain evidence="2">CgM1</strain>
    </source>
</reference>
<evidence type="ECO:0000313" key="3">
    <source>
        <dbReference type="Proteomes" id="UP000826195"/>
    </source>
</evidence>
<organism evidence="2 3">
    <name type="scientific">Cotesia glomerata</name>
    <name type="common">Lepidopteran parasitic wasp</name>
    <name type="synonym">Apanteles glomeratus</name>
    <dbReference type="NCBI Taxonomy" id="32391"/>
    <lineage>
        <taxon>Eukaryota</taxon>
        <taxon>Metazoa</taxon>
        <taxon>Ecdysozoa</taxon>
        <taxon>Arthropoda</taxon>
        <taxon>Hexapoda</taxon>
        <taxon>Insecta</taxon>
        <taxon>Pterygota</taxon>
        <taxon>Neoptera</taxon>
        <taxon>Endopterygota</taxon>
        <taxon>Hymenoptera</taxon>
        <taxon>Apocrita</taxon>
        <taxon>Ichneumonoidea</taxon>
        <taxon>Braconidae</taxon>
        <taxon>Microgastrinae</taxon>
        <taxon>Cotesia</taxon>
    </lineage>
</organism>
<dbReference type="EMBL" id="JAHXZJ010000374">
    <property type="protein sequence ID" value="KAH0561833.1"/>
    <property type="molecule type" value="Genomic_DNA"/>
</dbReference>
<gene>
    <name evidence="2" type="ORF">KQX54_019751</name>
</gene>
<comment type="caution">
    <text evidence="2">The sequence shown here is derived from an EMBL/GenBank/DDBJ whole genome shotgun (WGS) entry which is preliminary data.</text>
</comment>
<dbReference type="AlphaFoldDB" id="A0AAV7J257"/>
<sequence>MNDRHGTRKITINHPLRSGKWKARVLAIRCCRQIDPKVAFPRRTHPKWAPNRVKTNDVEKGKCIEWTLEVSGEEKQSFVISSETHSHKLQTQISQWTMHERMKLSLSSRANREGDVETKCLVEANGTHPPGQKKFRKRENLPSSSLTQAQV</sequence>
<evidence type="ECO:0000313" key="2">
    <source>
        <dbReference type="EMBL" id="KAH0561833.1"/>
    </source>
</evidence>
<protein>
    <submittedName>
        <fullName evidence="2">Uncharacterized protein</fullName>
    </submittedName>
</protein>
<name>A0AAV7J257_COTGL</name>
<feature type="compositionally biased region" description="Polar residues" evidence="1">
    <location>
        <begin position="141"/>
        <end position="151"/>
    </location>
</feature>
<keyword evidence="3" id="KW-1185">Reference proteome</keyword>